<dbReference type="SUPFAM" id="SSF48452">
    <property type="entry name" value="TPR-like"/>
    <property type="match status" value="1"/>
</dbReference>
<evidence type="ECO:0008006" key="3">
    <source>
        <dbReference type="Google" id="ProtNLM"/>
    </source>
</evidence>
<organism evidence="1 2">
    <name type="scientific">Embleya hyalina</name>
    <dbReference type="NCBI Taxonomy" id="516124"/>
    <lineage>
        <taxon>Bacteria</taxon>
        <taxon>Bacillati</taxon>
        <taxon>Actinomycetota</taxon>
        <taxon>Actinomycetes</taxon>
        <taxon>Kitasatosporales</taxon>
        <taxon>Streptomycetaceae</taxon>
        <taxon>Embleya</taxon>
    </lineage>
</organism>
<proteinExistence type="predicted"/>
<name>A0A401YYQ0_9ACTN</name>
<evidence type="ECO:0000313" key="1">
    <source>
        <dbReference type="EMBL" id="GCD99721.1"/>
    </source>
</evidence>
<gene>
    <name evidence="1" type="ORF">EHYA_07443</name>
</gene>
<dbReference type="EMBL" id="BIFH01000034">
    <property type="protein sequence ID" value="GCD99721.1"/>
    <property type="molecule type" value="Genomic_DNA"/>
</dbReference>
<comment type="caution">
    <text evidence="1">The sequence shown here is derived from an EMBL/GenBank/DDBJ whole genome shotgun (WGS) entry which is preliminary data.</text>
</comment>
<dbReference type="InterPro" id="IPR011990">
    <property type="entry name" value="TPR-like_helical_dom_sf"/>
</dbReference>
<dbReference type="OrthoDB" id="3213425at2"/>
<accession>A0A401YYQ0</accession>
<reference evidence="1 2" key="1">
    <citation type="submission" date="2018-12" db="EMBL/GenBank/DDBJ databases">
        <title>Draft genome sequence of Embleya hyalina NBRC 13850T.</title>
        <authorList>
            <person name="Komaki H."/>
            <person name="Hosoyama A."/>
            <person name="Kimura A."/>
            <person name="Ichikawa N."/>
            <person name="Tamura T."/>
        </authorList>
    </citation>
    <scope>NUCLEOTIDE SEQUENCE [LARGE SCALE GENOMIC DNA]</scope>
    <source>
        <strain evidence="1 2">NBRC 13850</strain>
    </source>
</reference>
<sequence>MTNTSRPPNRSLQALVAETGCAYEAIARTVNAVGAEAGLYLHYTRPSVAQWMNGARPRDPVPAFLAEALSRRLGRPVMVSDIGMAPPGDGTGIGLAGDLDPAAALADLGSTMRRRTLITTGAYSLAAAWALPDWQEIAERGTLTARAAGPRIGAGDVAAVQAMTRMFTQVDDMHGSGAVRDTALAYLTNEVAADLKADATDAVRRDLHRAASTLAYLVGWYHWDSEQHPAAQRLYTLALRLAASADDGPAYATVLRGMSVQAGSLHHHNTAVHLAEQAVTAAGGITASPLHRAFVLASLATATGGVRNRRAALRHLAETEHALERADQAPGPSGGFHAASLEHTAALTHRALGDLKTATAAMDRSNRARPTHERTHRAVSSGILAEMLLDLGRLDEACQAWTTLLDEHANVRCGRADSAVALMRARLRPHARMPATAALLQRSGTGSQGRTANGP</sequence>
<keyword evidence="2" id="KW-1185">Reference proteome</keyword>
<dbReference type="AlphaFoldDB" id="A0A401YYQ0"/>
<evidence type="ECO:0000313" key="2">
    <source>
        <dbReference type="Proteomes" id="UP000286931"/>
    </source>
</evidence>
<dbReference type="Gene3D" id="1.25.40.10">
    <property type="entry name" value="Tetratricopeptide repeat domain"/>
    <property type="match status" value="1"/>
</dbReference>
<dbReference type="RefSeq" id="WP_126641500.1">
    <property type="nucleotide sequence ID" value="NZ_BIFH01000034.1"/>
</dbReference>
<dbReference type="Proteomes" id="UP000286931">
    <property type="component" value="Unassembled WGS sequence"/>
</dbReference>
<protein>
    <recommendedName>
        <fullName evidence="3">Tat pathway signal protein</fullName>
    </recommendedName>
</protein>